<organism evidence="7 8">
    <name type="scientific">Salix dunnii</name>
    <dbReference type="NCBI Taxonomy" id="1413687"/>
    <lineage>
        <taxon>Eukaryota</taxon>
        <taxon>Viridiplantae</taxon>
        <taxon>Streptophyta</taxon>
        <taxon>Embryophyta</taxon>
        <taxon>Tracheophyta</taxon>
        <taxon>Spermatophyta</taxon>
        <taxon>Magnoliopsida</taxon>
        <taxon>eudicotyledons</taxon>
        <taxon>Gunneridae</taxon>
        <taxon>Pentapetalae</taxon>
        <taxon>rosids</taxon>
        <taxon>fabids</taxon>
        <taxon>Malpighiales</taxon>
        <taxon>Salicaceae</taxon>
        <taxon>Saliceae</taxon>
        <taxon>Salix</taxon>
    </lineage>
</organism>
<dbReference type="GO" id="GO:0004386">
    <property type="term" value="F:helicase activity"/>
    <property type="evidence" value="ECO:0007669"/>
    <property type="project" value="UniProtKB-KW"/>
</dbReference>
<comment type="subcellular location">
    <subcellularLocation>
        <location evidence="1">Nucleus</location>
    </subcellularLocation>
</comment>
<keyword evidence="3" id="KW-0378">Hydrolase</keyword>
<dbReference type="Gene3D" id="3.40.50.300">
    <property type="entry name" value="P-loop containing nucleotide triphosphate hydrolases"/>
    <property type="match status" value="1"/>
</dbReference>
<dbReference type="GO" id="GO:0005634">
    <property type="term" value="C:nucleus"/>
    <property type="evidence" value="ECO:0007669"/>
    <property type="project" value="UniProtKB-SubCell"/>
</dbReference>
<dbReference type="OrthoDB" id="1749425at2759"/>
<keyword evidence="8" id="KW-1185">Reference proteome</keyword>
<evidence type="ECO:0000313" key="7">
    <source>
        <dbReference type="EMBL" id="KAF9689735.1"/>
    </source>
</evidence>
<gene>
    <name evidence="7" type="ORF">SADUNF_Sadunf01G0123200</name>
</gene>
<feature type="compositionally biased region" description="Acidic residues" evidence="6">
    <location>
        <begin position="139"/>
        <end position="148"/>
    </location>
</feature>
<dbReference type="InterPro" id="IPR044567">
    <property type="entry name" value="CLSY/DRD1"/>
</dbReference>
<feature type="region of interest" description="Disordered" evidence="6">
    <location>
        <begin position="1"/>
        <end position="166"/>
    </location>
</feature>
<evidence type="ECO:0000256" key="2">
    <source>
        <dbReference type="ARBA" id="ARBA00022741"/>
    </source>
</evidence>
<proteinExistence type="predicted"/>
<keyword evidence="2" id="KW-0547">Nucleotide-binding</keyword>
<feature type="compositionally biased region" description="Basic and acidic residues" evidence="6">
    <location>
        <begin position="15"/>
        <end position="29"/>
    </location>
</feature>
<evidence type="ECO:0000313" key="8">
    <source>
        <dbReference type="Proteomes" id="UP000657918"/>
    </source>
</evidence>
<keyword evidence="4" id="KW-0067">ATP-binding</keyword>
<feature type="compositionally biased region" description="Acidic residues" evidence="6">
    <location>
        <begin position="44"/>
        <end position="54"/>
    </location>
</feature>
<evidence type="ECO:0000256" key="5">
    <source>
        <dbReference type="ARBA" id="ARBA00023242"/>
    </source>
</evidence>
<dbReference type="PANTHER" id="PTHR45821:SF5">
    <property type="entry name" value="SNF2 DOMAIN-CONTAINING PROTEIN CLASSY 4"/>
    <property type="match status" value="1"/>
</dbReference>
<feature type="compositionally biased region" description="Basic and acidic residues" evidence="6">
    <location>
        <begin position="152"/>
        <end position="166"/>
    </location>
</feature>
<evidence type="ECO:0000256" key="1">
    <source>
        <dbReference type="ARBA" id="ARBA00004123"/>
    </source>
</evidence>
<evidence type="ECO:0000256" key="4">
    <source>
        <dbReference type="ARBA" id="ARBA00022840"/>
    </source>
</evidence>
<dbReference type="GO" id="GO:0005524">
    <property type="term" value="F:ATP binding"/>
    <property type="evidence" value="ECO:0007669"/>
    <property type="project" value="UniProtKB-KW"/>
</dbReference>
<dbReference type="EMBL" id="JADGMS010000001">
    <property type="protein sequence ID" value="KAF9689735.1"/>
    <property type="molecule type" value="Genomic_DNA"/>
</dbReference>
<feature type="compositionally biased region" description="Basic and acidic residues" evidence="6">
    <location>
        <begin position="93"/>
        <end position="104"/>
    </location>
</feature>
<feature type="compositionally biased region" description="Polar residues" evidence="6">
    <location>
        <begin position="80"/>
        <end position="92"/>
    </location>
</feature>
<comment type="caution">
    <text evidence="7">The sequence shown here is derived from an EMBL/GenBank/DDBJ whole genome shotgun (WGS) entry which is preliminary data.</text>
</comment>
<sequence length="664" mass="75913">MKKSDIRQVGKRTRQQSEAEMLKKLDDEKRKRKQGGNSSIELVMLDESEDDAEFIEDRNIGEDMEGKEVVSPNDEDDDNVGQNCLRSGNKSTRGLDYDGEKNEDFNGNENEIVSFSQEDSAEVEPDSDKDDKDYNGIFDAEDSEEESSESSKGVEEMSSKEESEELHADGVICRDNHGTHHSSKGTDSHKHKIEAPFKEGNEQVEEPTLPLKFTFGVEESTPAEKTKEEELDKLWAEFDMMLWSLNLTNNRTVEDEADISPEMEADTATLCLQGKHNFILDEEIGITCKYCGHVDLEIRYCVFSPVIIAPRSMLLSREAELLMWGVDIPFHYLNKKRFSDNENWPAMNFLKRVKHRRCSSASTCMVKLYYWKEENSILGISYGLFEKLAAEDKGKSRVRHIIEDDPVRKALLEFPGLLVLDEGCNRFSLTNPLGKVIDDGKEDARLKEVRKMIRTLVHVLKGTILQEKLPGLRESLYLPPLNLICKQLKSQFRWAKGKEVLYMDGALATHKQTLAINRAYKLGQDKIVYVYHLVTSGEEEKYCRQARKERYYNNEQQSLVFHDVFYIKKQNGRAAEDQAGSVISLTLFTTSPAIQWIGCQDRKEAALQQLPMVPDMVTVCADRFLCCEEKGCWNVGLQGPWESLSRRRCDNEEHNSQAEGQIES</sequence>
<dbReference type="Proteomes" id="UP000657918">
    <property type="component" value="Unassembled WGS sequence"/>
</dbReference>
<feature type="compositionally biased region" description="Polar residues" evidence="6">
    <location>
        <begin position="105"/>
        <end position="118"/>
    </location>
</feature>
<dbReference type="InterPro" id="IPR027417">
    <property type="entry name" value="P-loop_NTPase"/>
</dbReference>
<evidence type="ECO:0000256" key="6">
    <source>
        <dbReference type="SAM" id="MobiDB-lite"/>
    </source>
</evidence>
<accession>A0A835NBI2</accession>
<feature type="compositionally biased region" description="Basic and acidic residues" evidence="6">
    <location>
        <begin position="55"/>
        <end position="68"/>
    </location>
</feature>
<dbReference type="PANTHER" id="PTHR45821">
    <property type="entry name" value="SNF2 DOMAIN-CONTAINING PROTEIN CLASSY 2-RELATED"/>
    <property type="match status" value="1"/>
</dbReference>
<feature type="compositionally biased region" description="Acidic residues" evidence="6">
    <location>
        <begin position="119"/>
        <end position="128"/>
    </location>
</feature>
<dbReference type="GO" id="GO:0080188">
    <property type="term" value="P:gene silencing by siRNA-directed DNA methylation"/>
    <property type="evidence" value="ECO:0007669"/>
    <property type="project" value="InterPro"/>
</dbReference>
<reference evidence="7 8" key="1">
    <citation type="submission" date="2020-10" db="EMBL/GenBank/DDBJ databases">
        <title>Plant Genome Project.</title>
        <authorList>
            <person name="Zhang R.-G."/>
        </authorList>
    </citation>
    <scope>NUCLEOTIDE SEQUENCE [LARGE SCALE GENOMIC DNA]</scope>
    <source>
        <strain evidence="7">FAFU-HL-1</strain>
        <tissue evidence="7">Leaf</tissue>
    </source>
</reference>
<protein>
    <submittedName>
        <fullName evidence="7">Uncharacterized protein</fullName>
    </submittedName>
</protein>
<keyword evidence="3" id="KW-0347">Helicase</keyword>
<dbReference type="AlphaFoldDB" id="A0A835NBI2"/>
<keyword evidence="5" id="KW-0539">Nucleus</keyword>
<evidence type="ECO:0000256" key="3">
    <source>
        <dbReference type="ARBA" id="ARBA00022806"/>
    </source>
</evidence>
<name>A0A835NBI2_9ROSI</name>